<comment type="catalytic activity">
    <reaction evidence="7">
        <text>L-seryl-[protein] + ATP = O-phospho-L-seryl-[protein] + ADP + H(+)</text>
        <dbReference type="Rhea" id="RHEA:17989"/>
        <dbReference type="Rhea" id="RHEA-COMP:9863"/>
        <dbReference type="Rhea" id="RHEA-COMP:11604"/>
        <dbReference type="ChEBI" id="CHEBI:15378"/>
        <dbReference type="ChEBI" id="CHEBI:29999"/>
        <dbReference type="ChEBI" id="CHEBI:30616"/>
        <dbReference type="ChEBI" id="CHEBI:83421"/>
        <dbReference type="ChEBI" id="CHEBI:456216"/>
        <dbReference type="EC" id="2.7.11.1"/>
    </reaction>
</comment>
<sequence>MVCCPLSKAQNRETGDLAAAKVIGPLDAEELEDYMVEVEILASCDHPNIVKLFDAFYFGNSLWSSSLPADFGVSAKNTHTIQRRASFIGTPYWMAPEVVRCETSKDAPYDHKADVWSLGITLIELAEMEPPHHELNPMRVLLKITKAPPPTLSHPSRWSPDFKDFLRKALDKNVDARWCIQQLLQHPFVTAVASNKPIRELIAEAKAEVMEEIEEGKEDEMEAPAYQPCSISGLNAEEEQPMGVTEATREKETVIDGPLHDVRAVNPTLSCTVDDGASTGDLMAYPANSEEVHAVMGACGMLEYEGLTADDGISTFSTPDEGKAIPGESMEFPAGDEEVHAVMGAAERLEHEEQTVQIGEETHLETPNPVASVNQGNVPLLGPQGSTELQAEKDGAIQSETEQRCDEPVEAPEPVNEKELGTAFEGGSDSGVEGNRGQAEAESGRRNGASRIESTGPPPSGGVDPAETEIPGPLLGKAGSEVSSVLGKPWTEMAGSGGDPATAEIKMAAPEDGASVNTAEILNNINMESTQEETSICPLGPRKAVELDQTACELECGSFTDARETEVIRDFKVNGLDVKGESPISHAWSTEDNSLHQEDAPQICESRRTGGNSELLSPVRAETATGQEDEAKEGENDKMANPLSEQSDNIAGARASEGMLSDEGSMESLQCAEAESNLIESPEAPIEKAEVARGREGPAVTKEPEPSGREATLAPRAAANVGDTQAAGKESAEQGLDRLAEATEGGPGWSEDVAVATCVVNELIDLVIAGGREWGGHDSGGPGQEITPHLLKDAGPLSGGGSAQEVKGPDEGPSEESAEGVQEEERASSQAEEGVAPINLGEQEKQGLTGQTEDNEPSPVEDAHVQESPGPQAELPEVAISTETERLEANGLPIVEGKTNLSTGNRALIVRSLERETGERRVSYLYSTEELGSNRLTPCSDVFYKKRHFDDFDEEVSISFPSELRQELREHRLRQREEQRLQSQLDLKLQQQREQMIRQIEQEMMSKKQYYDQEIESLERGHRQITERLEHDYAIRLRDEAKRLKAQQAKVFAKQRQLLKDKKQEQDFIQRQQQELNEGLQKIVQERKTKLSSVDSERLVKGNQLKRDRESAVWEVEQRHLQEKYHLFKQQVKEQCSLQRQLLMKRHEKETERMAHHHGCLLEDVRSQQAQERARVPKAQRNHSKARLNIFKQSLKIKAVASVEQRELIKQFLAQEEIRQKEERHQQQREHDAHLKELQRQCDSNMAELQQLQNEKLNVLVTGEKEKLRALDEEHTMELKEWNSRLVSRQQILEEELSRKRLQPDVPYRRSSEPDTSKSSLHRISRFFPLPSFPS</sequence>
<feature type="domain" description="UVR" evidence="11">
    <location>
        <begin position="1012"/>
        <end position="1047"/>
    </location>
</feature>
<dbReference type="PROSITE" id="PS50151">
    <property type="entry name" value="UVR"/>
    <property type="match status" value="1"/>
</dbReference>
<dbReference type="InterPro" id="IPR001943">
    <property type="entry name" value="UVR_dom"/>
</dbReference>
<feature type="region of interest" description="Disordered" evidence="9">
    <location>
        <begin position="579"/>
        <end position="750"/>
    </location>
</feature>
<accession>A0A401NQ66</accession>
<gene>
    <name evidence="12" type="ORF">scyTo_0011555</name>
</gene>
<feature type="coiled-coil region" evidence="8">
    <location>
        <begin position="1235"/>
        <end position="1274"/>
    </location>
</feature>
<keyword evidence="2" id="KW-0723">Serine/threonine-protein kinase</keyword>
<evidence type="ECO:0000256" key="1">
    <source>
        <dbReference type="ARBA" id="ARBA00008874"/>
    </source>
</evidence>
<feature type="compositionally biased region" description="Basic and acidic residues" evidence="9">
    <location>
        <begin position="398"/>
        <end position="407"/>
    </location>
</feature>
<dbReference type="STRING" id="75743.A0A401NQ66"/>
<feature type="compositionally biased region" description="Acidic residues" evidence="9">
    <location>
        <begin position="812"/>
        <end position="822"/>
    </location>
</feature>
<dbReference type="Pfam" id="PF00069">
    <property type="entry name" value="Pkinase"/>
    <property type="match status" value="1"/>
</dbReference>
<dbReference type="EMBL" id="BFAA01005293">
    <property type="protein sequence ID" value="GCB63033.1"/>
    <property type="molecule type" value="Genomic_DNA"/>
</dbReference>
<feature type="domain" description="Protein kinase" evidence="10">
    <location>
        <begin position="1"/>
        <end position="189"/>
    </location>
</feature>
<evidence type="ECO:0000256" key="5">
    <source>
        <dbReference type="ARBA" id="ARBA00022777"/>
    </source>
</evidence>
<evidence type="ECO:0000313" key="12">
    <source>
        <dbReference type="EMBL" id="GCB63033.1"/>
    </source>
</evidence>
<keyword evidence="4" id="KW-0808">Transferase</keyword>
<dbReference type="Gene3D" id="3.30.200.20">
    <property type="entry name" value="Phosphorylase Kinase, domain 1"/>
    <property type="match status" value="1"/>
</dbReference>
<keyword evidence="13" id="KW-1185">Reference proteome</keyword>
<evidence type="ECO:0000256" key="4">
    <source>
        <dbReference type="ARBA" id="ARBA00022679"/>
    </source>
</evidence>
<evidence type="ECO:0000256" key="3">
    <source>
        <dbReference type="ARBA" id="ARBA00022553"/>
    </source>
</evidence>
<dbReference type="SUPFAM" id="SSF56112">
    <property type="entry name" value="Protein kinase-like (PK-like)"/>
    <property type="match status" value="1"/>
</dbReference>
<evidence type="ECO:0000256" key="8">
    <source>
        <dbReference type="SAM" id="Coils"/>
    </source>
</evidence>
<evidence type="ECO:0000259" key="10">
    <source>
        <dbReference type="PROSITE" id="PS50011"/>
    </source>
</evidence>
<proteinExistence type="inferred from homology"/>
<protein>
    <submittedName>
        <fullName evidence="12">Uncharacterized protein</fullName>
    </submittedName>
</protein>
<dbReference type="Proteomes" id="UP000288216">
    <property type="component" value="Unassembled WGS sequence"/>
</dbReference>
<evidence type="ECO:0000256" key="2">
    <source>
        <dbReference type="ARBA" id="ARBA00022527"/>
    </source>
</evidence>
<feature type="compositionally biased region" description="Basic and acidic residues" evidence="9">
    <location>
        <begin position="1303"/>
        <end position="1316"/>
    </location>
</feature>
<feature type="compositionally biased region" description="Basic and acidic residues" evidence="9">
    <location>
        <begin position="685"/>
        <end position="708"/>
    </location>
</feature>
<evidence type="ECO:0000313" key="13">
    <source>
        <dbReference type="Proteomes" id="UP000288216"/>
    </source>
</evidence>
<dbReference type="InterPro" id="IPR022165">
    <property type="entry name" value="PKK"/>
</dbReference>
<dbReference type="Gene3D" id="1.10.510.10">
    <property type="entry name" value="Transferase(Phosphotransferase) domain 1"/>
    <property type="match status" value="1"/>
</dbReference>
<keyword evidence="5" id="KW-0418">Kinase</keyword>
<comment type="caution">
    <text evidence="12">The sequence shown here is derived from an EMBL/GenBank/DDBJ whole genome shotgun (WGS) entry which is preliminary data.</text>
</comment>
<name>A0A401NQ66_SCYTO</name>
<feature type="region of interest" description="Disordered" evidence="9">
    <location>
        <begin position="1303"/>
        <end position="1323"/>
    </location>
</feature>
<keyword evidence="3" id="KW-0597">Phosphoprotein</keyword>
<dbReference type="InterPro" id="IPR000719">
    <property type="entry name" value="Prot_kinase_dom"/>
</dbReference>
<dbReference type="OrthoDB" id="10027016at2759"/>
<organism evidence="12 13">
    <name type="scientific">Scyliorhinus torazame</name>
    <name type="common">Cloudy catshark</name>
    <name type="synonym">Catulus torazame</name>
    <dbReference type="NCBI Taxonomy" id="75743"/>
    <lineage>
        <taxon>Eukaryota</taxon>
        <taxon>Metazoa</taxon>
        <taxon>Chordata</taxon>
        <taxon>Craniata</taxon>
        <taxon>Vertebrata</taxon>
        <taxon>Chondrichthyes</taxon>
        <taxon>Elasmobranchii</taxon>
        <taxon>Galeomorphii</taxon>
        <taxon>Galeoidea</taxon>
        <taxon>Carcharhiniformes</taxon>
        <taxon>Scyliorhinidae</taxon>
        <taxon>Scyliorhinus</taxon>
    </lineage>
</organism>
<dbReference type="GO" id="GO:0005524">
    <property type="term" value="F:ATP binding"/>
    <property type="evidence" value="ECO:0007669"/>
    <property type="project" value="InterPro"/>
</dbReference>
<dbReference type="InterPro" id="IPR051585">
    <property type="entry name" value="STE20_Ser/Thr_Kinases"/>
</dbReference>
<dbReference type="PANTHER" id="PTHR46538">
    <property type="entry name" value="PROTEIN KINASE DOMAIN-CONTAINING PROTEIN"/>
    <property type="match status" value="1"/>
</dbReference>
<comment type="similarity">
    <text evidence="1">Belongs to the protein kinase superfamily. STE Ser/Thr protein kinase family. STE20 subfamily.</text>
</comment>
<evidence type="ECO:0000256" key="6">
    <source>
        <dbReference type="ARBA" id="ARBA00047899"/>
    </source>
</evidence>
<evidence type="ECO:0000256" key="7">
    <source>
        <dbReference type="ARBA" id="ARBA00048679"/>
    </source>
</evidence>
<feature type="compositionally biased region" description="Basic and acidic residues" evidence="9">
    <location>
        <begin position="730"/>
        <end position="741"/>
    </location>
</feature>
<dbReference type="OMA" id="DAPYDHK"/>
<dbReference type="Pfam" id="PF12474">
    <property type="entry name" value="PKK"/>
    <property type="match status" value="2"/>
</dbReference>
<evidence type="ECO:0000259" key="11">
    <source>
        <dbReference type="PROSITE" id="PS50151"/>
    </source>
</evidence>
<dbReference type="GO" id="GO:0004674">
    <property type="term" value="F:protein serine/threonine kinase activity"/>
    <property type="evidence" value="ECO:0007669"/>
    <property type="project" value="UniProtKB-KW"/>
</dbReference>
<dbReference type="InterPro" id="IPR011009">
    <property type="entry name" value="Kinase-like_dom_sf"/>
</dbReference>
<dbReference type="PROSITE" id="PS50011">
    <property type="entry name" value="PROTEIN_KINASE_DOM"/>
    <property type="match status" value="1"/>
</dbReference>
<keyword evidence="8" id="KW-0175">Coiled coil</keyword>
<comment type="catalytic activity">
    <reaction evidence="6">
        <text>L-threonyl-[protein] + ATP = O-phospho-L-threonyl-[protein] + ADP + H(+)</text>
        <dbReference type="Rhea" id="RHEA:46608"/>
        <dbReference type="Rhea" id="RHEA-COMP:11060"/>
        <dbReference type="Rhea" id="RHEA-COMP:11605"/>
        <dbReference type="ChEBI" id="CHEBI:15378"/>
        <dbReference type="ChEBI" id="CHEBI:30013"/>
        <dbReference type="ChEBI" id="CHEBI:30616"/>
        <dbReference type="ChEBI" id="CHEBI:61977"/>
        <dbReference type="ChEBI" id="CHEBI:456216"/>
        <dbReference type="EC" id="2.7.11.1"/>
    </reaction>
</comment>
<feature type="region of interest" description="Disordered" evidence="9">
    <location>
        <begin position="771"/>
        <end position="875"/>
    </location>
</feature>
<dbReference type="PANTHER" id="PTHR46538:SF4">
    <property type="entry name" value="NON-SPECIFIC SERINE_THREONINE PROTEIN KINASE"/>
    <property type="match status" value="1"/>
</dbReference>
<dbReference type="SMART" id="SM00220">
    <property type="entry name" value="S_TKc"/>
    <property type="match status" value="1"/>
</dbReference>
<evidence type="ECO:0000256" key="9">
    <source>
        <dbReference type="SAM" id="MobiDB-lite"/>
    </source>
</evidence>
<reference evidence="12 13" key="1">
    <citation type="journal article" date="2018" name="Nat. Ecol. Evol.">
        <title>Shark genomes provide insights into elasmobranch evolution and the origin of vertebrates.</title>
        <authorList>
            <person name="Hara Y"/>
            <person name="Yamaguchi K"/>
            <person name="Onimaru K"/>
            <person name="Kadota M"/>
            <person name="Koyanagi M"/>
            <person name="Keeley SD"/>
            <person name="Tatsumi K"/>
            <person name="Tanaka K"/>
            <person name="Motone F"/>
            <person name="Kageyama Y"/>
            <person name="Nozu R"/>
            <person name="Adachi N"/>
            <person name="Nishimura O"/>
            <person name="Nakagawa R"/>
            <person name="Tanegashima C"/>
            <person name="Kiyatake I"/>
            <person name="Matsumoto R"/>
            <person name="Murakumo K"/>
            <person name="Nishida K"/>
            <person name="Terakita A"/>
            <person name="Kuratani S"/>
            <person name="Sato K"/>
            <person name="Hyodo S Kuraku.S."/>
        </authorList>
    </citation>
    <scope>NUCLEOTIDE SEQUENCE [LARGE SCALE GENOMIC DNA]</scope>
</reference>
<feature type="region of interest" description="Disordered" evidence="9">
    <location>
        <begin position="398"/>
        <end position="480"/>
    </location>
</feature>